<reference evidence="2" key="1">
    <citation type="submission" date="2020-05" db="EMBL/GenBank/DDBJ databases">
        <authorList>
            <person name="Chiriac C."/>
            <person name="Salcher M."/>
            <person name="Ghai R."/>
            <person name="Kavagutti S V."/>
        </authorList>
    </citation>
    <scope>NUCLEOTIDE SEQUENCE</scope>
</reference>
<keyword evidence="1" id="KW-0472">Membrane</keyword>
<keyword evidence="1" id="KW-1133">Transmembrane helix</keyword>
<dbReference type="AlphaFoldDB" id="A0A6J5ZSH3"/>
<keyword evidence="1" id="KW-0812">Transmembrane</keyword>
<accession>A0A6J5ZSH3</accession>
<organism evidence="2">
    <name type="scientific">freshwater metagenome</name>
    <dbReference type="NCBI Taxonomy" id="449393"/>
    <lineage>
        <taxon>unclassified sequences</taxon>
        <taxon>metagenomes</taxon>
        <taxon>ecological metagenomes</taxon>
    </lineage>
</organism>
<proteinExistence type="predicted"/>
<dbReference type="EMBL" id="CAESAN010000060">
    <property type="protein sequence ID" value="CAB4343737.1"/>
    <property type="molecule type" value="Genomic_DNA"/>
</dbReference>
<gene>
    <name evidence="2" type="ORF">UFOPK3547_00843</name>
</gene>
<name>A0A6J5ZSH3_9ZZZZ</name>
<evidence type="ECO:0000256" key="1">
    <source>
        <dbReference type="SAM" id="Phobius"/>
    </source>
</evidence>
<protein>
    <submittedName>
        <fullName evidence="2">Unannotated protein</fullName>
    </submittedName>
</protein>
<sequence>MTYRFQGRMHAEFHNLFARLRDDRGQGTVEYVALILLVAGVLAGVIVAGKSLKGGGIAQTVVGKLKEAIDGVGSTKP</sequence>
<evidence type="ECO:0000313" key="2">
    <source>
        <dbReference type="EMBL" id="CAB4343737.1"/>
    </source>
</evidence>
<feature type="transmembrane region" description="Helical" evidence="1">
    <location>
        <begin position="31"/>
        <end position="49"/>
    </location>
</feature>